<evidence type="ECO:0000313" key="2">
    <source>
        <dbReference type="EMBL" id="OHU47173.1"/>
    </source>
</evidence>
<evidence type="ECO:0008006" key="4">
    <source>
        <dbReference type="Google" id="ProtNLM"/>
    </source>
</evidence>
<organism evidence="2 3">
    <name type="scientific">Mycobacteroides chelonae</name>
    <name type="common">Mycobacterium chelonae</name>
    <dbReference type="NCBI Taxonomy" id="1774"/>
    <lineage>
        <taxon>Bacteria</taxon>
        <taxon>Bacillati</taxon>
        <taxon>Actinomycetota</taxon>
        <taxon>Actinomycetes</taxon>
        <taxon>Mycobacteriales</taxon>
        <taxon>Mycobacteriaceae</taxon>
        <taxon>Mycobacteroides</taxon>
    </lineage>
</organism>
<evidence type="ECO:0000313" key="3">
    <source>
        <dbReference type="Proteomes" id="UP000180043"/>
    </source>
</evidence>
<evidence type="ECO:0000256" key="1">
    <source>
        <dbReference type="SAM" id="MobiDB-lite"/>
    </source>
</evidence>
<reference evidence="2 3" key="1">
    <citation type="submission" date="2016-10" db="EMBL/GenBank/DDBJ databases">
        <title>Evaluation of Human, Veterinary and Environmental Mycobacterium chelonae Isolates by Core Genome Phylogenomic Analysis, Targeted Gene Comparison, and Anti-microbial Susceptibility Patterns: A Tale of Mistaken Identities.</title>
        <authorList>
            <person name="Fogelson S.B."/>
            <person name="Camus A.C."/>
            <person name="Lorenz W."/>
            <person name="Vasireddy R."/>
            <person name="Vasireddy S."/>
            <person name="Smith T."/>
            <person name="Brown-Elliott B.A."/>
            <person name="Wallace R.J.Jr."/>
            <person name="Hasan N.A."/>
            <person name="Reischl U."/>
            <person name="Sanchez S."/>
        </authorList>
    </citation>
    <scope>NUCLEOTIDE SEQUENCE [LARGE SCALE GENOMIC DNA]</scope>
    <source>
        <strain evidence="2 3">15515</strain>
    </source>
</reference>
<name>A0A1S1LC05_MYCCH</name>
<dbReference type="AlphaFoldDB" id="A0A1S1LC05"/>
<dbReference type="EMBL" id="MLIQ01000042">
    <property type="protein sequence ID" value="OHU47173.1"/>
    <property type="molecule type" value="Genomic_DNA"/>
</dbReference>
<accession>A0A1S1LC05</accession>
<gene>
    <name evidence="2" type="ORF">BKG82_26310</name>
</gene>
<comment type="caution">
    <text evidence="2">The sequence shown here is derived from an EMBL/GenBank/DDBJ whole genome shotgun (WGS) entry which is preliminary data.</text>
</comment>
<protein>
    <recommendedName>
        <fullName evidence="4">DUF35 domain-containing protein</fullName>
    </recommendedName>
</protein>
<proteinExistence type="predicted"/>
<feature type="region of interest" description="Disordered" evidence="1">
    <location>
        <begin position="58"/>
        <end position="78"/>
    </location>
</feature>
<sequence>MSARTPIGREQKLTRAGTTTAEAYRNFLCVACGVKRYRPAGTKCEECFRADQGLAPLPGAGTAAADPSGSAPATRSVA</sequence>
<dbReference type="Proteomes" id="UP000180043">
    <property type="component" value="Unassembled WGS sequence"/>
</dbReference>